<comment type="cofactor">
    <cofactor evidence="1 12">
        <name>pyridoxal 5'-phosphate</name>
        <dbReference type="ChEBI" id="CHEBI:597326"/>
    </cofactor>
</comment>
<dbReference type="PANTHER" id="PTHR42743:SF11">
    <property type="entry name" value="AMINODEOXYCHORISMATE LYASE"/>
    <property type="match status" value="1"/>
</dbReference>
<comment type="catalytic activity">
    <reaction evidence="10">
        <text>L-leucine + 2-oxoglutarate = 4-methyl-2-oxopentanoate + L-glutamate</text>
        <dbReference type="Rhea" id="RHEA:18321"/>
        <dbReference type="ChEBI" id="CHEBI:16810"/>
        <dbReference type="ChEBI" id="CHEBI:17865"/>
        <dbReference type="ChEBI" id="CHEBI:29985"/>
        <dbReference type="ChEBI" id="CHEBI:57427"/>
        <dbReference type="EC" id="2.6.1.42"/>
    </reaction>
</comment>
<dbReference type="InterPro" id="IPR018300">
    <property type="entry name" value="Aminotrans_IV_CS"/>
</dbReference>
<evidence type="ECO:0000256" key="9">
    <source>
        <dbReference type="ARBA" id="ARBA00048798"/>
    </source>
</evidence>
<dbReference type="CDD" id="cd00449">
    <property type="entry name" value="PLPDE_IV"/>
    <property type="match status" value="1"/>
</dbReference>
<evidence type="ECO:0000313" key="14">
    <source>
        <dbReference type="Proteomes" id="UP000070560"/>
    </source>
</evidence>
<gene>
    <name evidence="13" type="ORF">HS1_001448</name>
</gene>
<dbReference type="SUPFAM" id="SSF56752">
    <property type="entry name" value="D-aminoacid aminotransferase-like PLP-dependent enzymes"/>
    <property type="match status" value="1"/>
</dbReference>
<dbReference type="RefSeq" id="WP_066062991.1">
    <property type="nucleotide sequence ID" value="NZ_CP013015.1"/>
</dbReference>
<dbReference type="InterPro" id="IPR001544">
    <property type="entry name" value="Aminotrans_IV"/>
</dbReference>
<evidence type="ECO:0000256" key="8">
    <source>
        <dbReference type="ARBA" id="ARBA00048212"/>
    </source>
</evidence>
<keyword evidence="14" id="KW-1185">Reference proteome</keyword>
<keyword evidence="7 12" id="KW-0663">Pyridoxal phosphate</keyword>
<evidence type="ECO:0000256" key="11">
    <source>
        <dbReference type="RuleBase" id="RU004106"/>
    </source>
</evidence>
<organism evidence="13 14">
    <name type="scientific">Desulfofervidus auxilii</name>
    <dbReference type="NCBI Taxonomy" id="1621989"/>
    <lineage>
        <taxon>Bacteria</taxon>
        <taxon>Pseudomonadati</taxon>
        <taxon>Thermodesulfobacteriota</taxon>
        <taxon>Candidatus Desulfofervidia</taxon>
        <taxon>Candidatus Desulfofervidales</taxon>
        <taxon>Candidatus Desulfofervidaceae</taxon>
        <taxon>Candidatus Desulfofervidus</taxon>
    </lineage>
</organism>
<dbReference type="InterPro" id="IPR036038">
    <property type="entry name" value="Aminotransferase-like"/>
</dbReference>
<dbReference type="InterPro" id="IPR043132">
    <property type="entry name" value="BCAT-like_C"/>
</dbReference>
<dbReference type="GO" id="GO:0016829">
    <property type="term" value="F:lyase activity"/>
    <property type="evidence" value="ECO:0007669"/>
    <property type="project" value="UniProtKB-KW"/>
</dbReference>
<comment type="pathway">
    <text evidence="2">Amino-acid biosynthesis; L-isoleucine biosynthesis; L-isoleucine from 2-oxobutanoate: step 4/4.</text>
</comment>
<evidence type="ECO:0000256" key="4">
    <source>
        <dbReference type="ARBA" id="ARBA00005072"/>
    </source>
</evidence>
<dbReference type="Proteomes" id="UP000070560">
    <property type="component" value="Chromosome"/>
</dbReference>
<dbReference type="OrthoDB" id="9805628at2"/>
<evidence type="ECO:0000256" key="7">
    <source>
        <dbReference type="ARBA" id="ARBA00022898"/>
    </source>
</evidence>
<evidence type="ECO:0000256" key="6">
    <source>
        <dbReference type="ARBA" id="ARBA00013053"/>
    </source>
</evidence>
<dbReference type="EMBL" id="CP013015">
    <property type="protein sequence ID" value="AMM41250.1"/>
    <property type="molecule type" value="Genomic_DNA"/>
</dbReference>
<dbReference type="GO" id="GO:0004084">
    <property type="term" value="F:branched-chain-amino-acid transaminase activity"/>
    <property type="evidence" value="ECO:0007669"/>
    <property type="project" value="UniProtKB-EC"/>
</dbReference>
<dbReference type="Gene3D" id="3.30.470.10">
    <property type="match status" value="1"/>
</dbReference>
<dbReference type="Gene3D" id="3.20.10.10">
    <property type="entry name" value="D-amino Acid Aminotransferase, subunit A, domain 2"/>
    <property type="match status" value="1"/>
</dbReference>
<dbReference type="FunFam" id="3.20.10.10:FF:000002">
    <property type="entry name" value="D-alanine aminotransferase"/>
    <property type="match status" value="1"/>
</dbReference>
<dbReference type="EC" id="2.6.1.42" evidence="6"/>
<evidence type="ECO:0000256" key="5">
    <source>
        <dbReference type="ARBA" id="ARBA00009320"/>
    </source>
</evidence>
<dbReference type="GO" id="GO:0046394">
    <property type="term" value="P:carboxylic acid biosynthetic process"/>
    <property type="evidence" value="ECO:0007669"/>
    <property type="project" value="UniProtKB-ARBA"/>
</dbReference>
<name>A0A7U4QKX4_DESA2</name>
<comment type="pathway">
    <text evidence="4">Amino-acid biosynthesis; L-leucine biosynthesis; L-leucine from 3-methyl-2-oxobutanoate: step 4/4.</text>
</comment>
<reference evidence="13 14" key="1">
    <citation type="submission" date="2015-10" db="EMBL/GenBank/DDBJ databases">
        <title>Candidatus Desulfofervidus auxilii, a hydrogenotrophic sulfate-reducing bacterium involved in the thermophilic anaerobic oxidation of methane.</title>
        <authorList>
            <person name="Krukenberg V."/>
            <person name="Richter M."/>
            <person name="Wegener G."/>
        </authorList>
    </citation>
    <scope>NUCLEOTIDE SEQUENCE [LARGE SCALE GENOMIC DNA]</scope>
    <source>
        <strain evidence="13 14">HS1</strain>
    </source>
</reference>
<evidence type="ECO:0000256" key="3">
    <source>
        <dbReference type="ARBA" id="ARBA00004931"/>
    </source>
</evidence>
<evidence type="ECO:0000256" key="1">
    <source>
        <dbReference type="ARBA" id="ARBA00001933"/>
    </source>
</evidence>
<dbReference type="AlphaFoldDB" id="A0A7U4QKX4"/>
<dbReference type="InterPro" id="IPR050571">
    <property type="entry name" value="Class-IV_PLP-Dep_Aminotrnsfr"/>
</dbReference>
<comment type="similarity">
    <text evidence="5 11">Belongs to the class-IV pyridoxal-phosphate-dependent aminotransferase family.</text>
</comment>
<evidence type="ECO:0000256" key="2">
    <source>
        <dbReference type="ARBA" id="ARBA00004824"/>
    </source>
</evidence>
<evidence type="ECO:0000256" key="10">
    <source>
        <dbReference type="ARBA" id="ARBA00049229"/>
    </source>
</evidence>
<comment type="pathway">
    <text evidence="3">Amino-acid biosynthesis; L-valine biosynthesis; L-valine from pyruvate: step 4/4.</text>
</comment>
<keyword evidence="13" id="KW-0456">Lyase</keyword>
<sequence>MINRTLLFGEGLFETWRVYPGRKLPLIEEHLERMSYGCLFFGWPFKKNEAKSILSQTLPAISANIHARLRLTLIVHGQEKSENTTFLTQWQPLPPNISSLQRQGVKLMLAPWAKCSNSPLLQFKTTCFLENNLALKQARQNGYYEALFLNEKGEITEGCISNIFFVKDQAIVTPSLDSGLLPGITRGKIINILLQKGIRVKERPVFLKELFYFKAAFLTNAIIEVMPIIQIGDVKYPIWPQCAWLRKLYRDAIGV</sequence>
<accession>A0A7U4QKX4</accession>
<dbReference type="KEGG" id="daw:HS1_001448"/>
<dbReference type="InterPro" id="IPR043131">
    <property type="entry name" value="BCAT-like_N"/>
</dbReference>
<protein>
    <recommendedName>
        <fullName evidence="6">branched-chain-amino-acid transaminase</fullName>
        <ecNumber evidence="6">2.6.1.42</ecNumber>
    </recommendedName>
</protein>
<dbReference type="GO" id="GO:0008652">
    <property type="term" value="P:amino acid biosynthetic process"/>
    <property type="evidence" value="ECO:0007669"/>
    <property type="project" value="UniProtKB-ARBA"/>
</dbReference>
<comment type="catalytic activity">
    <reaction evidence="8">
        <text>L-valine + 2-oxoglutarate = 3-methyl-2-oxobutanoate + L-glutamate</text>
        <dbReference type="Rhea" id="RHEA:24813"/>
        <dbReference type="ChEBI" id="CHEBI:11851"/>
        <dbReference type="ChEBI" id="CHEBI:16810"/>
        <dbReference type="ChEBI" id="CHEBI:29985"/>
        <dbReference type="ChEBI" id="CHEBI:57762"/>
        <dbReference type="EC" id="2.6.1.42"/>
    </reaction>
</comment>
<dbReference type="PANTHER" id="PTHR42743">
    <property type="entry name" value="AMINO-ACID AMINOTRANSFERASE"/>
    <property type="match status" value="1"/>
</dbReference>
<evidence type="ECO:0000313" key="13">
    <source>
        <dbReference type="EMBL" id="AMM41250.1"/>
    </source>
</evidence>
<dbReference type="PROSITE" id="PS00770">
    <property type="entry name" value="AA_TRANSFER_CLASS_4"/>
    <property type="match status" value="1"/>
</dbReference>
<evidence type="ECO:0000256" key="12">
    <source>
        <dbReference type="RuleBase" id="RU004516"/>
    </source>
</evidence>
<dbReference type="Pfam" id="PF01063">
    <property type="entry name" value="Aminotran_4"/>
    <property type="match status" value="1"/>
</dbReference>
<comment type="catalytic activity">
    <reaction evidence="9">
        <text>L-isoleucine + 2-oxoglutarate = (S)-3-methyl-2-oxopentanoate + L-glutamate</text>
        <dbReference type="Rhea" id="RHEA:24801"/>
        <dbReference type="ChEBI" id="CHEBI:16810"/>
        <dbReference type="ChEBI" id="CHEBI:29985"/>
        <dbReference type="ChEBI" id="CHEBI:35146"/>
        <dbReference type="ChEBI" id="CHEBI:58045"/>
        <dbReference type="EC" id="2.6.1.42"/>
    </reaction>
</comment>
<proteinExistence type="inferred from homology"/>